<dbReference type="Pfam" id="PF13715">
    <property type="entry name" value="CarbopepD_reg_2"/>
    <property type="match status" value="1"/>
</dbReference>
<dbReference type="NCBIfam" id="TIGR04056">
    <property type="entry name" value="OMP_RagA_SusC"/>
    <property type="match status" value="1"/>
</dbReference>
<dbReference type="InterPro" id="IPR008969">
    <property type="entry name" value="CarboxyPept-like_regulatory"/>
</dbReference>
<evidence type="ECO:0000259" key="15">
    <source>
        <dbReference type="Pfam" id="PF00593"/>
    </source>
</evidence>
<evidence type="ECO:0000256" key="14">
    <source>
        <dbReference type="SAM" id="SignalP"/>
    </source>
</evidence>
<gene>
    <name evidence="17" type="ORF">CLV42_113129</name>
</gene>
<evidence type="ECO:0000256" key="2">
    <source>
        <dbReference type="ARBA" id="ARBA00022448"/>
    </source>
</evidence>
<dbReference type="Pfam" id="PF00593">
    <property type="entry name" value="TonB_dep_Rec_b-barrel"/>
    <property type="match status" value="1"/>
</dbReference>
<dbReference type="AlphaFoldDB" id="A0A2P8FUQ1"/>
<sequence>MFRFYQHLSITRSKAILCLLFCCVLSFPFTSVQAGARVDLHKVPCSLIVQNKSLEEVFEMIEQQTHYAIICMDQSGLMARRVNLNARNTTLENVLQQLAGQAAFNYKCLDNNIIVKAGAVPVAVEDPVEKTISGKVTDAKKQPLPGVSIMVKGTKRGTISNENGDFQIKANEGEVLQFFFTGYQPFLLTVDKGANYHVTLQDDEKKLSEVLVTALGIKKEKAKVGYAAQEVKGADLVKAREPNVISSLTGRVAGLTIRNTTDLFQDPGISLRGAKPLIVIDGIPDQTADLYKVNADDIESMTVLKGASASALYGSIGTNGAIMITTKRGGSKDLSVDFNSSAQFQTSFIRIPKVQSTYGNGYQGQYKYINGNGDGPEGGGWIWGPKLDQRDASTPSGYWETPQFNSPVDPTTGQLVPLPFLSRGKDNVKNFFRTGVITSNNISFTKAGENGSFRASASHIYQQGIVPNTDLKNTSFNMAGTYNLSKDFSMNGRISYNKEYTHNFPETGYGPANYLYNLVLWTGPDIDVRDLRNYWAPGKEGVQQRHYNTSYYNNPYFQAYEYLRGYDKNNTFASVDFNYKISPSFSAKFRTGINQYSLNRNYNEPKSYIRYSDKSKGQYTVTSTTYFDIVSDLIVDYNHTFSDHFKIHAQAGGSNYYRNLKGDSSNTDGLNVPGLYNLGNSIKAVQSTNWLEERRTASLYGVVDVELYNAVYLSLTGRNDKVSTLPVKNNSFFYPSLSGSVIISQLTHLPQWFSFLKARGAVSRVSSGTLDNSYTYAYLPSYDKGITWDELPSLTYKGVINNPNLHPQTSDSWEAGLDAKFFSNRLGFELTYFQTKDYNNILQIPISWGSGFQFRQLNGHVYRRKGIELVTTATPIRKEKFRWDVLLNLSTYRRYVKAITGGDRIDYLKVGDRTDRIYATVYQKDPAGNVVYKPDGLPLTDNIKRFVGNGDPDLIYGLENSFSYGNFSFRFLVDGRLGGVMYSTTNQKMWWGGTHPGTVNHFRDDANEQKSTYVGQGVVVTSGSVSYDRDGNIVSDNRTFAPNTKGVNYISYMTNTSNAQFVNYNYYSQSFLKLREVTLTYRVPSRLFKGHIFRAADISAVGRNLLLFTKMPNVDPDAGVDNLQTPSTRSFGINLNLKF</sequence>
<evidence type="ECO:0000256" key="5">
    <source>
        <dbReference type="ARBA" id="ARBA00022692"/>
    </source>
</evidence>
<evidence type="ECO:0000313" key="17">
    <source>
        <dbReference type="EMBL" id="PSL25447.1"/>
    </source>
</evidence>
<dbReference type="Gene3D" id="2.40.170.20">
    <property type="entry name" value="TonB-dependent receptor, beta-barrel domain"/>
    <property type="match status" value="1"/>
</dbReference>
<dbReference type="InterPro" id="IPR012910">
    <property type="entry name" value="Plug_dom"/>
</dbReference>
<evidence type="ECO:0000256" key="10">
    <source>
        <dbReference type="ARBA" id="ARBA00023136"/>
    </source>
</evidence>
<evidence type="ECO:0000256" key="12">
    <source>
        <dbReference type="PROSITE-ProRule" id="PRU01360"/>
    </source>
</evidence>
<keyword evidence="4" id="KW-0410">Iron transport</keyword>
<keyword evidence="9 13" id="KW-0798">TonB box</keyword>
<dbReference type="InterPro" id="IPR036942">
    <property type="entry name" value="Beta-barrel_TonB_sf"/>
</dbReference>
<dbReference type="Proteomes" id="UP000240978">
    <property type="component" value="Unassembled WGS sequence"/>
</dbReference>
<feature type="domain" description="TonB-dependent receptor-like beta-barrel" evidence="15">
    <location>
        <begin position="535"/>
        <end position="905"/>
    </location>
</feature>
<evidence type="ECO:0000259" key="16">
    <source>
        <dbReference type="Pfam" id="PF07715"/>
    </source>
</evidence>
<dbReference type="InterPro" id="IPR039426">
    <property type="entry name" value="TonB-dep_rcpt-like"/>
</dbReference>
<keyword evidence="2 12" id="KW-0813">Transport</keyword>
<evidence type="ECO:0000256" key="6">
    <source>
        <dbReference type="ARBA" id="ARBA00022729"/>
    </source>
</evidence>
<dbReference type="Pfam" id="PF07715">
    <property type="entry name" value="Plug"/>
    <property type="match status" value="1"/>
</dbReference>
<comment type="caution">
    <text evidence="17">The sequence shown here is derived from an EMBL/GenBank/DDBJ whole genome shotgun (WGS) entry which is preliminary data.</text>
</comment>
<evidence type="ECO:0000256" key="7">
    <source>
        <dbReference type="ARBA" id="ARBA00023004"/>
    </source>
</evidence>
<dbReference type="EMBL" id="PYGK01000013">
    <property type="protein sequence ID" value="PSL25447.1"/>
    <property type="molecule type" value="Genomic_DNA"/>
</dbReference>
<keyword evidence="7" id="KW-0408">Iron</keyword>
<protein>
    <submittedName>
        <fullName evidence="17">TonB-linked SusC/RagA family outer membrane protein</fullName>
    </submittedName>
</protein>
<keyword evidence="11 12" id="KW-0998">Cell outer membrane</keyword>
<proteinExistence type="inferred from homology"/>
<dbReference type="SUPFAM" id="SSF49464">
    <property type="entry name" value="Carboxypeptidase regulatory domain-like"/>
    <property type="match status" value="1"/>
</dbReference>
<evidence type="ECO:0000256" key="8">
    <source>
        <dbReference type="ARBA" id="ARBA00023065"/>
    </source>
</evidence>
<reference evidence="17 18" key="1">
    <citation type="submission" date="2018-03" db="EMBL/GenBank/DDBJ databases">
        <title>Genomic Encyclopedia of Archaeal and Bacterial Type Strains, Phase II (KMG-II): from individual species to whole genera.</title>
        <authorList>
            <person name="Goeker M."/>
        </authorList>
    </citation>
    <scope>NUCLEOTIDE SEQUENCE [LARGE SCALE GENOMIC DNA]</scope>
    <source>
        <strain evidence="17 18">DSM 18107</strain>
    </source>
</reference>
<feature type="domain" description="TonB-dependent receptor plug" evidence="16">
    <location>
        <begin position="222"/>
        <end position="321"/>
    </location>
</feature>
<dbReference type="NCBIfam" id="TIGR04057">
    <property type="entry name" value="SusC_RagA_signa"/>
    <property type="match status" value="1"/>
</dbReference>
<keyword evidence="10 12" id="KW-0472">Membrane</keyword>
<keyword evidence="6 14" id="KW-0732">Signal</keyword>
<accession>A0A2P8FUQ1</accession>
<comment type="similarity">
    <text evidence="12 13">Belongs to the TonB-dependent receptor family.</text>
</comment>
<dbReference type="PROSITE" id="PS52016">
    <property type="entry name" value="TONB_DEPENDENT_REC_3"/>
    <property type="match status" value="1"/>
</dbReference>
<evidence type="ECO:0000256" key="13">
    <source>
        <dbReference type="RuleBase" id="RU003357"/>
    </source>
</evidence>
<feature type="signal peptide" evidence="14">
    <location>
        <begin position="1"/>
        <end position="34"/>
    </location>
</feature>
<name>A0A2P8FUQ1_9BACT</name>
<evidence type="ECO:0000256" key="11">
    <source>
        <dbReference type="ARBA" id="ARBA00023237"/>
    </source>
</evidence>
<dbReference type="InterPro" id="IPR037066">
    <property type="entry name" value="Plug_dom_sf"/>
</dbReference>
<evidence type="ECO:0000256" key="3">
    <source>
        <dbReference type="ARBA" id="ARBA00022452"/>
    </source>
</evidence>
<dbReference type="Gene3D" id="2.170.130.10">
    <property type="entry name" value="TonB-dependent receptor, plug domain"/>
    <property type="match status" value="1"/>
</dbReference>
<evidence type="ECO:0000256" key="1">
    <source>
        <dbReference type="ARBA" id="ARBA00004571"/>
    </source>
</evidence>
<dbReference type="InterPro" id="IPR023997">
    <property type="entry name" value="TonB-dep_OMP_SusC/RagA_CS"/>
</dbReference>
<keyword evidence="3 12" id="KW-1134">Transmembrane beta strand</keyword>
<comment type="subcellular location">
    <subcellularLocation>
        <location evidence="1 12">Cell outer membrane</location>
        <topology evidence="1 12">Multi-pass membrane protein</topology>
    </subcellularLocation>
</comment>
<keyword evidence="5 12" id="KW-0812">Transmembrane</keyword>
<organism evidence="17 18">
    <name type="scientific">Chitinophaga ginsengisoli</name>
    <dbReference type="NCBI Taxonomy" id="363837"/>
    <lineage>
        <taxon>Bacteria</taxon>
        <taxon>Pseudomonadati</taxon>
        <taxon>Bacteroidota</taxon>
        <taxon>Chitinophagia</taxon>
        <taxon>Chitinophagales</taxon>
        <taxon>Chitinophagaceae</taxon>
        <taxon>Chitinophaga</taxon>
    </lineage>
</organism>
<evidence type="ECO:0000256" key="4">
    <source>
        <dbReference type="ARBA" id="ARBA00022496"/>
    </source>
</evidence>
<evidence type="ECO:0000313" key="18">
    <source>
        <dbReference type="Proteomes" id="UP000240978"/>
    </source>
</evidence>
<dbReference type="InterPro" id="IPR023996">
    <property type="entry name" value="TonB-dep_OMP_SusC/RagA"/>
</dbReference>
<dbReference type="OrthoDB" id="9768177at2"/>
<feature type="chain" id="PRO_5015197651" evidence="14">
    <location>
        <begin position="35"/>
        <end position="1139"/>
    </location>
</feature>
<evidence type="ECO:0000256" key="9">
    <source>
        <dbReference type="ARBA" id="ARBA00023077"/>
    </source>
</evidence>
<dbReference type="Gene3D" id="3.55.50.30">
    <property type="match status" value="1"/>
</dbReference>
<dbReference type="SUPFAM" id="SSF56935">
    <property type="entry name" value="Porins"/>
    <property type="match status" value="1"/>
</dbReference>
<dbReference type="GO" id="GO:0015344">
    <property type="term" value="F:siderophore uptake transmembrane transporter activity"/>
    <property type="evidence" value="ECO:0007669"/>
    <property type="project" value="TreeGrafter"/>
</dbReference>
<keyword evidence="18" id="KW-1185">Reference proteome</keyword>
<dbReference type="PANTHER" id="PTHR32552:SF68">
    <property type="entry name" value="FERRICHROME OUTER MEMBRANE TRANSPORTER_PHAGE RECEPTOR"/>
    <property type="match status" value="1"/>
</dbReference>
<dbReference type="InterPro" id="IPR000531">
    <property type="entry name" value="Beta-barrel_TonB"/>
</dbReference>
<dbReference type="RefSeq" id="WP_106604788.1">
    <property type="nucleotide sequence ID" value="NZ_PYGK01000013.1"/>
</dbReference>
<dbReference type="GO" id="GO:0009279">
    <property type="term" value="C:cell outer membrane"/>
    <property type="evidence" value="ECO:0007669"/>
    <property type="project" value="UniProtKB-SubCell"/>
</dbReference>
<dbReference type="PANTHER" id="PTHR32552">
    <property type="entry name" value="FERRICHROME IRON RECEPTOR-RELATED"/>
    <property type="match status" value="1"/>
</dbReference>
<dbReference type="Gene3D" id="2.60.40.1120">
    <property type="entry name" value="Carboxypeptidase-like, regulatory domain"/>
    <property type="match status" value="1"/>
</dbReference>
<keyword evidence="8" id="KW-0406">Ion transport</keyword>